<dbReference type="AlphaFoldDB" id="A0A1F6G895"/>
<dbReference type="STRING" id="1817772.A2527_00585"/>
<reference evidence="1 2" key="1">
    <citation type="journal article" date="2016" name="Nat. Commun.">
        <title>Thousands of microbial genomes shed light on interconnected biogeochemical processes in an aquifer system.</title>
        <authorList>
            <person name="Anantharaman K."/>
            <person name="Brown C.T."/>
            <person name="Hug L.A."/>
            <person name="Sharon I."/>
            <person name="Castelle C.J."/>
            <person name="Probst A.J."/>
            <person name="Thomas B.C."/>
            <person name="Singh A."/>
            <person name="Wilkins M.J."/>
            <person name="Karaoz U."/>
            <person name="Brodie E.L."/>
            <person name="Williams K.H."/>
            <person name="Hubbard S.S."/>
            <person name="Banfield J.F."/>
        </authorList>
    </citation>
    <scope>NUCLEOTIDE SEQUENCE [LARGE SCALE GENOMIC DNA]</scope>
</reference>
<name>A0A1F6G895_9PROT</name>
<comment type="caution">
    <text evidence="1">The sequence shown here is derived from an EMBL/GenBank/DDBJ whole genome shotgun (WGS) entry which is preliminary data.</text>
</comment>
<proteinExistence type="predicted"/>
<gene>
    <name evidence="1" type="ORF">A2527_00585</name>
</gene>
<sequence>MLRIESLIAYLTSQTEALSADFAYQITNLTTRRIDPQGTSWNIDQEYQVILDLNNLHKTRTYPAVNACLKDWFKANGHNGETHKHLNAEIDLLHLKMTVTLNLIEFLQWSLLTPAETLIIPADARIFYKGTEYKQTERTEIIGL</sequence>
<accession>A0A1F6G895</accession>
<dbReference type="Proteomes" id="UP000178449">
    <property type="component" value="Unassembled WGS sequence"/>
</dbReference>
<dbReference type="EMBL" id="MFNE01000039">
    <property type="protein sequence ID" value="OGG94334.1"/>
    <property type="molecule type" value="Genomic_DNA"/>
</dbReference>
<evidence type="ECO:0000313" key="2">
    <source>
        <dbReference type="Proteomes" id="UP000178449"/>
    </source>
</evidence>
<evidence type="ECO:0000313" key="1">
    <source>
        <dbReference type="EMBL" id="OGG94334.1"/>
    </source>
</evidence>
<organism evidence="1 2">
    <name type="scientific">Candidatus Lambdaproteobacteria bacterium RIFOXYD2_FULL_50_16</name>
    <dbReference type="NCBI Taxonomy" id="1817772"/>
    <lineage>
        <taxon>Bacteria</taxon>
        <taxon>Pseudomonadati</taxon>
        <taxon>Pseudomonadota</taxon>
        <taxon>Candidatus Lambdaproteobacteria</taxon>
    </lineage>
</organism>
<protein>
    <submittedName>
        <fullName evidence="1">Uncharacterized protein</fullName>
    </submittedName>
</protein>